<organism evidence="1 2">
    <name type="scientific">Xylaria bambusicola</name>
    <dbReference type="NCBI Taxonomy" id="326684"/>
    <lineage>
        <taxon>Eukaryota</taxon>
        <taxon>Fungi</taxon>
        <taxon>Dikarya</taxon>
        <taxon>Ascomycota</taxon>
        <taxon>Pezizomycotina</taxon>
        <taxon>Sordariomycetes</taxon>
        <taxon>Xylariomycetidae</taxon>
        <taxon>Xylariales</taxon>
        <taxon>Xylariaceae</taxon>
        <taxon>Xylaria</taxon>
    </lineage>
</organism>
<comment type="caution">
    <text evidence="1">The sequence shown here is derived from an EMBL/GenBank/DDBJ whole genome shotgun (WGS) entry which is preliminary data.</text>
</comment>
<keyword evidence="2" id="KW-1185">Reference proteome</keyword>
<sequence>MTSLMVVAPPSVALSAASSVPSVGTVDITVNREGALLYRDGNSAVVNFFFQLTGLSSLDS</sequence>
<name>A0AAN7UFG8_9PEZI</name>
<dbReference type="EMBL" id="JAWHQM010000004">
    <property type="protein sequence ID" value="KAK5626847.1"/>
    <property type="molecule type" value="Genomic_DNA"/>
</dbReference>
<protein>
    <submittedName>
        <fullName evidence="1">Uncharacterized protein</fullName>
    </submittedName>
</protein>
<gene>
    <name evidence="1" type="ORF">RRF57_002561</name>
</gene>
<dbReference type="Proteomes" id="UP001305414">
    <property type="component" value="Unassembled WGS sequence"/>
</dbReference>
<dbReference type="AlphaFoldDB" id="A0AAN7UFG8"/>
<evidence type="ECO:0000313" key="1">
    <source>
        <dbReference type="EMBL" id="KAK5626847.1"/>
    </source>
</evidence>
<evidence type="ECO:0000313" key="2">
    <source>
        <dbReference type="Proteomes" id="UP001305414"/>
    </source>
</evidence>
<accession>A0AAN7UFG8</accession>
<proteinExistence type="predicted"/>
<reference evidence="1 2" key="1">
    <citation type="submission" date="2023-10" db="EMBL/GenBank/DDBJ databases">
        <title>Draft genome sequence of Xylaria bambusicola isolate GMP-LS, the root and basal stem rot pathogen of sugarcane in Indonesia.</title>
        <authorList>
            <person name="Selvaraj P."/>
            <person name="Muralishankar V."/>
            <person name="Muruganantham S."/>
            <person name="Sp S."/>
            <person name="Haryani S."/>
            <person name="Lau K.J.X."/>
            <person name="Naqvi N.I."/>
        </authorList>
    </citation>
    <scope>NUCLEOTIDE SEQUENCE [LARGE SCALE GENOMIC DNA]</scope>
    <source>
        <strain evidence="1">GMP-LS</strain>
    </source>
</reference>